<dbReference type="Proteomes" id="UP000249417">
    <property type="component" value="Unassembled WGS sequence"/>
</dbReference>
<reference evidence="6 7" key="1">
    <citation type="submission" date="2017-08" db="EMBL/GenBank/DDBJ databases">
        <title>Infants hospitalized years apart are colonized by the same room-sourced microbial strains.</title>
        <authorList>
            <person name="Brooks B."/>
            <person name="Olm M.R."/>
            <person name="Firek B.A."/>
            <person name="Baker R."/>
            <person name="Thomas B.C."/>
            <person name="Morowitz M.J."/>
            <person name="Banfield J.F."/>
        </authorList>
    </citation>
    <scope>NUCLEOTIDE SEQUENCE [LARGE SCALE GENOMIC DNA]</scope>
    <source>
        <strain evidence="6">S2_005_002_R2_29</strain>
    </source>
</reference>
<keyword evidence="4 5" id="KW-0472">Membrane</keyword>
<dbReference type="SUPFAM" id="SSF161084">
    <property type="entry name" value="MAPEG domain-like"/>
    <property type="match status" value="1"/>
</dbReference>
<evidence type="ECO:0000256" key="1">
    <source>
        <dbReference type="ARBA" id="ARBA00004370"/>
    </source>
</evidence>
<dbReference type="Pfam" id="PF01124">
    <property type="entry name" value="MAPEG"/>
    <property type="match status" value="1"/>
</dbReference>
<feature type="transmembrane region" description="Helical" evidence="5">
    <location>
        <begin position="6"/>
        <end position="26"/>
    </location>
</feature>
<dbReference type="PANTHER" id="PTHR35814:SF1">
    <property type="entry name" value="GLUTATHIONE S-TRANSFERASE-RELATED"/>
    <property type="match status" value="1"/>
</dbReference>
<dbReference type="PANTHER" id="PTHR35814">
    <property type="match status" value="1"/>
</dbReference>
<dbReference type="AlphaFoldDB" id="A0A2W5N4C6"/>
<evidence type="ECO:0000256" key="4">
    <source>
        <dbReference type="ARBA" id="ARBA00023136"/>
    </source>
</evidence>
<dbReference type="Gene3D" id="1.20.120.550">
    <property type="entry name" value="Membrane associated eicosanoid/glutathione metabolism-like domain"/>
    <property type="match status" value="1"/>
</dbReference>
<comment type="subcellular location">
    <subcellularLocation>
        <location evidence="1">Membrane</location>
    </subcellularLocation>
</comment>
<accession>A0A2W5N4C6</accession>
<keyword evidence="2 5" id="KW-0812">Transmembrane</keyword>
<evidence type="ECO:0000256" key="3">
    <source>
        <dbReference type="ARBA" id="ARBA00022989"/>
    </source>
</evidence>
<evidence type="ECO:0000256" key="5">
    <source>
        <dbReference type="SAM" id="Phobius"/>
    </source>
</evidence>
<dbReference type="EMBL" id="QFQB01000006">
    <property type="protein sequence ID" value="PZQ48266.1"/>
    <property type="molecule type" value="Genomic_DNA"/>
</dbReference>
<feature type="transmembrane region" description="Helical" evidence="5">
    <location>
        <begin position="103"/>
        <end position="126"/>
    </location>
</feature>
<proteinExistence type="predicted"/>
<dbReference type="GO" id="GO:0016020">
    <property type="term" value="C:membrane"/>
    <property type="evidence" value="ECO:0007669"/>
    <property type="project" value="UniProtKB-SubCell"/>
</dbReference>
<evidence type="ECO:0000313" key="7">
    <source>
        <dbReference type="Proteomes" id="UP000249417"/>
    </source>
</evidence>
<dbReference type="InterPro" id="IPR001129">
    <property type="entry name" value="Membr-assoc_MAPEG"/>
</dbReference>
<gene>
    <name evidence="6" type="ORF">DI551_01905</name>
</gene>
<keyword evidence="3 5" id="KW-1133">Transmembrane helix</keyword>
<evidence type="ECO:0000256" key="2">
    <source>
        <dbReference type="ARBA" id="ARBA00022692"/>
    </source>
</evidence>
<feature type="transmembrane region" description="Helical" evidence="5">
    <location>
        <begin position="70"/>
        <end position="91"/>
    </location>
</feature>
<name>A0A2W5N4C6_9BACT</name>
<organism evidence="6 7">
    <name type="scientific">Micavibrio aeruginosavorus</name>
    <dbReference type="NCBI Taxonomy" id="349221"/>
    <lineage>
        <taxon>Bacteria</taxon>
        <taxon>Pseudomonadati</taxon>
        <taxon>Bdellovibrionota</taxon>
        <taxon>Bdellovibrionia</taxon>
        <taxon>Bdellovibrionales</taxon>
        <taxon>Pseudobdellovibrionaceae</taxon>
        <taxon>Micavibrio</taxon>
    </lineage>
</organism>
<sequence>MITIFYAGLLAILYVGLTLFVAEGRFKHRVGLGDGGIPALTQRIRVHANFAEYVPFALLLIYMVDNSDYSPILVHTLGILLVTGRVLHIWGILSTPNTSFGRMVGTCVTMFVFMICAVLLIWKFLILRMTGL</sequence>
<dbReference type="InterPro" id="IPR023352">
    <property type="entry name" value="MAPEG-like_dom_sf"/>
</dbReference>
<comment type="caution">
    <text evidence="6">The sequence shown here is derived from an EMBL/GenBank/DDBJ whole genome shotgun (WGS) entry which is preliminary data.</text>
</comment>
<evidence type="ECO:0000313" key="6">
    <source>
        <dbReference type="EMBL" id="PZQ48266.1"/>
    </source>
</evidence>
<protein>
    <submittedName>
        <fullName evidence="6">Glutathione metabolism protein</fullName>
    </submittedName>
</protein>